<dbReference type="KEGG" id="alp:LPB137_09715"/>
<dbReference type="Gene3D" id="3.40.50.1000">
    <property type="entry name" value="HAD superfamily/HAD-like"/>
    <property type="match status" value="1"/>
</dbReference>
<dbReference type="PANTHER" id="PTHR10000">
    <property type="entry name" value="PHOSPHOSERINE PHOSPHATASE"/>
    <property type="match status" value="1"/>
</dbReference>
<dbReference type="AlphaFoldDB" id="A0A1P8KNG3"/>
<dbReference type="InterPro" id="IPR023214">
    <property type="entry name" value="HAD_sf"/>
</dbReference>
<dbReference type="SFLD" id="SFLDS00003">
    <property type="entry name" value="Haloacid_Dehalogenase"/>
    <property type="match status" value="1"/>
</dbReference>
<dbReference type="Proteomes" id="UP000186074">
    <property type="component" value="Chromosome"/>
</dbReference>
<proteinExistence type="predicted"/>
<dbReference type="GO" id="GO:0005829">
    <property type="term" value="C:cytosol"/>
    <property type="evidence" value="ECO:0007669"/>
    <property type="project" value="TreeGrafter"/>
</dbReference>
<evidence type="ECO:0000313" key="4">
    <source>
        <dbReference type="EMBL" id="APW66112.1"/>
    </source>
</evidence>
<dbReference type="NCBIfam" id="TIGR01486">
    <property type="entry name" value="HAD-SF-IIB-MPGP"/>
    <property type="match status" value="1"/>
</dbReference>
<dbReference type="GO" id="GO:0000287">
    <property type="term" value="F:magnesium ion binding"/>
    <property type="evidence" value="ECO:0007669"/>
    <property type="project" value="TreeGrafter"/>
</dbReference>
<evidence type="ECO:0000256" key="3">
    <source>
        <dbReference type="ARBA" id="ARBA00022842"/>
    </source>
</evidence>
<dbReference type="InterPro" id="IPR006379">
    <property type="entry name" value="HAD-SF_hydro_IIB"/>
</dbReference>
<dbReference type="RefSeq" id="WP_076087504.1">
    <property type="nucleotide sequence ID" value="NZ_CP019070.1"/>
</dbReference>
<evidence type="ECO:0000313" key="5">
    <source>
        <dbReference type="Proteomes" id="UP000186074"/>
    </source>
</evidence>
<dbReference type="GO" id="GO:0051479">
    <property type="term" value="P:mannosylglycerate biosynthetic process"/>
    <property type="evidence" value="ECO:0007669"/>
    <property type="project" value="InterPro"/>
</dbReference>
<keyword evidence="5" id="KW-1185">Reference proteome</keyword>
<keyword evidence="1" id="KW-0479">Metal-binding</keyword>
<protein>
    <recommendedName>
        <fullName evidence="6">Mannosyl-3-phosphoglycerate phosphatase</fullName>
    </recommendedName>
</protein>
<evidence type="ECO:0000256" key="2">
    <source>
        <dbReference type="ARBA" id="ARBA00022801"/>
    </source>
</evidence>
<evidence type="ECO:0008006" key="6">
    <source>
        <dbReference type="Google" id="ProtNLM"/>
    </source>
</evidence>
<dbReference type="PANTHER" id="PTHR10000:SF8">
    <property type="entry name" value="HAD SUPERFAMILY HYDROLASE-LIKE, TYPE 3"/>
    <property type="match status" value="1"/>
</dbReference>
<sequence length="260" mass="30017">MLKKQKENYLIFTDLDGTLLDHETYSFDDAKEMLSYLKLNDIPLIIITSKTKHEILKLREKLELKQPFIVENGAGIFIPFENDFKQINLGKTYLEVLDFFNIYKKEYELKGFFDMSIQEVALLTDLSLSDAKLAKKRDFCEPFIIKDESRITELKDLALKKGFDIVKGGRFYHLISKGQDKAKALLELRKIYEKENNTKYKTIALGDGANDITMLQCADISVLIKKFDNTFINFEKKDLIKTEGIGPKGWNEALKGTLCK</sequence>
<dbReference type="EMBL" id="CP019070">
    <property type="protein sequence ID" value="APW66112.1"/>
    <property type="molecule type" value="Genomic_DNA"/>
</dbReference>
<gene>
    <name evidence="4" type="ORF">LPB137_09715</name>
</gene>
<dbReference type="Pfam" id="PF08282">
    <property type="entry name" value="Hydrolase_3"/>
    <property type="match status" value="1"/>
</dbReference>
<dbReference type="NCBIfam" id="TIGR01484">
    <property type="entry name" value="HAD-SF-IIB"/>
    <property type="match status" value="1"/>
</dbReference>
<dbReference type="InterPro" id="IPR036412">
    <property type="entry name" value="HAD-like_sf"/>
</dbReference>
<reference evidence="4 5" key="1">
    <citation type="submission" date="2017-01" db="EMBL/GenBank/DDBJ databases">
        <title>Genome sequencing of Arcobacter sp. LPB0137.</title>
        <authorList>
            <person name="Lee G.-W."/>
            <person name="Yi H."/>
        </authorList>
    </citation>
    <scope>NUCLEOTIDE SEQUENCE [LARGE SCALE GENOMIC DNA]</scope>
    <source>
        <strain evidence="4 5">LPB0137</strain>
    </source>
</reference>
<evidence type="ECO:0000256" key="1">
    <source>
        <dbReference type="ARBA" id="ARBA00022723"/>
    </source>
</evidence>
<dbReference type="OrthoDB" id="193379at2"/>
<dbReference type="Gene3D" id="3.30.980.20">
    <property type="entry name" value="Putative mannosyl-3-phosphoglycerate phosphatase, domain 2"/>
    <property type="match status" value="1"/>
</dbReference>
<dbReference type="SFLD" id="SFLDG01140">
    <property type="entry name" value="C2.B:_Phosphomannomutase_and_P"/>
    <property type="match status" value="1"/>
</dbReference>
<keyword evidence="2" id="KW-0378">Hydrolase</keyword>
<dbReference type="STRING" id="1850254.LPB137_09715"/>
<dbReference type="SUPFAM" id="SSF56784">
    <property type="entry name" value="HAD-like"/>
    <property type="match status" value="1"/>
</dbReference>
<dbReference type="GO" id="GO:0050531">
    <property type="term" value="F:mannosyl-3-phosphoglycerate phosphatase activity"/>
    <property type="evidence" value="ECO:0007669"/>
    <property type="project" value="InterPro"/>
</dbReference>
<dbReference type="InterPro" id="IPR006381">
    <property type="entry name" value="HAD-SF-IIB-MPGP"/>
</dbReference>
<dbReference type="SFLD" id="SFLDG01142">
    <property type="entry name" value="C2.B.2:_Mannosyl-3-phosphoglyc"/>
    <property type="match status" value="1"/>
</dbReference>
<accession>A0A1P8KNG3</accession>
<keyword evidence="3" id="KW-0460">Magnesium</keyword>
<organism evidence="4 5">
    <name type="scientific">Poseidonibacter parvus</name>
    <dbReference type="NCBI Taxonomy" id="1850254"/>
    <lineage>
        <taxon>Bacteria</taxon>
        <taxon>Pseudomonadati</taxon>
        <taxon>Campylobacterota</taxon>
        <taxon>Epsilonproteobacteria</taxon>
        <taxon>Campylobacterales</taxon>
        <taxon>Arcobacteraceae</taxon>
        <taxon>Poseidonibacter</taxon>
    </lineage>
</organism>
<name>A0A1P8KNG3_9BACT</name>